<dbReference type="InterPro" id="IPR036514">
    <property type="entry name" value="SGNH_hydro_sf"/>
</dbReference>
<dbReference type="Gene3D" id="2.60.120.260">
    <property type="entry name" value="Galactose-binding domain-like"/>
    <property type="match status" value="1"/>
</dbReference>
<dbReference type="Gene3D" id="3.40.50.1110">
    <property type="entry name" value="SGNH hydrolase"/>
    <property type="match status" value="1"/>
</dbReference>
<proteinExistence type="predicted"/>
<evidence type="ECO:0000313" key="2">
    <source>
        <dbReference type="EMBL" id="KAK7234421.1"/>
    </source>
</evidence>
<evidence type="ECO:0000259" key="1">
    <source>
        <dbReference type="Pfam" id="PF14606"/>
    </source>
</evidence>
<dbReference type="Pfam" id="PF14606">
    <property type="entry name" value="Lipase_GDSL_3"/>
    <property type="match status" value="1"/>
</dbReference>
<sequence length="376" mass="40270">MPPKRCTQSVPLVDGPVRFDGAASVQPCGDFWRPWRLDLGLKDLYHPQLLHAAAVASGVRLAFASDADAVELDYTHASIFHGCAFDLVVDGRVITKRVPAVAPLPPGLTGDEKRSVMESHPCAARPPRATVAWSGLGASGRTRRFELWLPHATVVRYHALRVDAGASVEPAVDERRRFVVYGSSITTCAEASSPSRTWPAIAANSTAGLHLVNLGFAGGCHLDPLVARAIAGARADFVVLELGINVFDAKSFSERSFEAAVLGFILNVRDGHPTAPLLVVSPIWAAGRETQKRALGLPAIRAVLAKLVEKLRHRGDANVHYRSGIDLFGEADEADLVDGVHPSAAGYERIAARFERLAFGVGGCFEQEPPVPPPPD</sequence>
<feature type="domain" description="SGNH hydrolase-type esterase" evidence="1">
    <location>
        <begin position="176"/>
        <end position="356"/>
    </location>
</feature>
<protein>
    <submittedName>
        <fullName evidence="2">GDSL-like lipase/acylhydrolase</fullName>
    </submittedName>
</protein>
<comment type="caution">
    <text evidence="2">The sequence shown here is derived from an EMBL/GenBank/DDBJ whole genome shotgun (WGS) entry which is preliminary data.</text>
</comment>
<reference evidence="2 3" key="1">
    <citation type="submission" date="2024-03" db="EMBL/GenBank/DDBJ databases">
        <title>Aureococcus anophagefferens CCMP1851 and Kratosvirus quantuckense: Draft genome of a second virus-susceptible host strain in the model system.</title>
        <authorList>
            <person name="Chase E."/>
            <person name="Truchon A.R."/>
            <person name="Schepens W."/>
            <person name="Wilhelm S.W."/>
        </authorList>
    </citation>
    <scope>NUCLEOTIDE SEQUENCE [LARGE SCALE GENOMIC DNA]</scope>
    <source>
        <strain evidence="2 3">CCMP1851</strain>
    </source>
</reference>
<name>A0ABR1FNQ1_AURAN</name>
<keyword evidence="3" id="KW-1185">Reference proteome</keyword>
<dbReference type="Proteomes" id="UP001363151">
    <property type="component" value="Unassembled WGS sequence"/>
</dbReference>
<evidence type="ECO:0000313" key="3">
    <source>
        <dbReference type="Proteomes" id="UP001363151"/>
    </source>
</evidence>
<accession>A0ABR1FNQ1</accession>
<gene>
    <name evidence="2" type="ORF">SO694_00208018</name>
</gene>
<organism evidence="2 3">
    <name type="scientific">Aureococcus anophagefferens</name>
    <name type="common">Harmful bloom alga</name>
    <dbReference type="NCBI Taxonomy" id="44056"/>
    <lineage>
        <taxon>Eukaryota</taxon>
        <taxon>Sar</taxon>
        <taxon>Stramenopiles</taxon>
        <taxon>Ochrophyta</taxon>
        <taxon>Pelagophyceae</taxon>
        <taxon>Pelagomonadales</taxon>
        <taxon>Pelagomonadaceae</taxon>
        <taxon>Aureococcus</taxon>
    </lineage>
</organism>
<dbReference type="InterPro" id="IPR013830">
    <property type="entry name" value="SGNH_hydro"/>
</dbReference>
<dbReference type="EMBL" id="JBBJCI010000325">
    <property type="protein sequence ID" value="KAK7234421.1"/>
    <property type="molecule type" value="Genomic_DNA"/>
</dbReference>
<dbReference type="SUPFAM" id="SSF52266">
    <property type="entry name" value="SGNH hydrolase"/>
    <property type="match status" value="1"/>
</dbReference>